<sequence length="104" mass="11766">MSLSTQCHNGQDGKKLSIWRWFQSIITRSSSTVVASNGKLLLGCLVFLICYFIRKRRDTILRVLRRRAVSLKRALVDLWQLAFSYQVNPLAAVQPLAASASISR</sequence>
<dbReference type="EMBL" id="GISG01279176">
    <property type="protein sequence ID" value="MBA4678381.1"/>
    <property type="molecule type" value="Transcribed_RNA"/>
</dbReference>
<keyword evidence="1" id="KW-1133">Transmembrane helix</keyword>
<dbReference type="GO" id="GO:0015919">
    <property type="term" value="P:peroxisomal membrane transport"/>
    <property type="evidence" value="ECO:0007669"/>
    <property type="project" value="InterPro"/>
</dbReference>
<organism evidence="2">
    <name type="scientific">Opuntia streptacantha</name>
    <name type="common">Prickly pear cactus</name>
    <name type="synonym">Opuntia cardona</name>
    <dbReference type="NCBI Taxonomy" id="393608"/>
    <lineage>
        <taxon>Eukaryota</taxon>
        <taxon>Viridiplantae</taxon>
        <taxon>Streptophyta</taxon>
        <taxon>Embryophyta</taxon>
        <taxon>Tracheophyta</taxon>
        <taxon>Spermatophyta</taxon>
        <taxon>Magnoliopsida</taxon>
        <taxon>eudicotyledons</taxon>
        <taxon>Gunneridae</taxon>
        <taxon>Pentapetalae</taxon>
        <taxon>Caryophyllales</taxon>
        <taxon>Cactineae</taxon>
        <taxon>Cactaceae</taxon>
        <taxon>Opuntioideae</taxon>
        <taxon>Opuntia</taxon>
    </lineage>
</organism>
<dbReference type="PANTHER" id="PTHR36361">
    <property type="entry name" value="PROTEIN APEM9"/>
    <property type="match status" value="1"/>
</dbReference>
<protein>
    <submittedName>
        <fullName evidence="2">Uncharacterized protein</fullName>
    </submittedName>
</protein>
<name>A0A7C9ET12_OPUST</name>
<proteinExistence type="predicted"/>
<reference evidence="2" key="2">
    <citation type="submission" date="2020-07" db="EMBL/GenBank/DDBJ databases">
        <authorList>
            <person name="Vera ALvarez R."/>
            <person name="Arias-Moreno D.M."/>
            <person name="Jimenez-Jacinto V."/>
            <person name="Jimenez-Bremont J.F."/>
            <person name="Swaminathan K."/>
            <person name="Moose S.P."/>
            <person name="Guerrero-Gonzalez M.L."/>
            <person name="Marino-Ramirez L."/>
            <person name="Landsman D."/>
            <person name="Rodriguez-Kessler M."/>
            <person name="Delgado-Sanchez P."/>
        </authorList>
    </citation>
    <scope>NUCLEOTIDE SEQUENCE</scope>
    <source>
        <tissue evidence="2">Cladode</tissue>
    </source>
</reference>
<evidence type="ECO:0000256" key="1">
    <source>
        <dbReference type="SAM" id="Phobius"/>
    </source>
</evidence>
<feature type="transmembrane region" description="Helical" evidence="1">
    <location>
        <begin position="34"/>
        <end position="53"/>
    </location>
</feature>
<dbReference type="PANTHER" id="PTHR36361:SF1">
    <property type="entry name" value="PROTEIN APEM9"/>
    <property type="match status" value="1"/>
</dbReference>
<keyword evidence="1" id="KW-0812">Transmembrane</keyword>
<evidence type="ECO:0000313" key="2">
    <source>
        <dbReference type="EMBL" id="MBA4678381.1"/>
    </source>
</evidence>
<accession>A0A7C9ET12</accession>
<dbReference type="AlphaFoldDB" id="A0A7C9ET12"/>
<keyword evidence="1" id="KW-0472">Membrane</keyword>
<dbReference type="InterPro" id="IPR034571">
    <property type="entry name" value="APEM9"/>
</dbReference>
<reference evidence="2" key="1">
    <citation type="journal article" date="2013" name="J. Plant Res.">
        <title>Effect of fungi and light on seed germination of three Opuntia species from semiarid lands of central Mexico.</title>
        <authorList>
            <person name="Delgado-Sanchez P."/>
            <person name="Jimenez-Bremont J.F."/>
            <person name="Guerrero-Gonzalez Mde L."/>
            <person name="Flores J."/>
        </authorList>
    </citation>
    <scope>NUCLEOTIDE SEQUENCE</scope>
    <source>
        <tissue evidence="2">Cladode</tissue>
    </source>
</reference>